<protein>
    <recommendedName>
        <fullName evidence="7">Galactose oxidase-like Early set domain-containing protein</fullName>
    </recommendedName>
</protein>
<dbReference type="Proteomes" id="UP000245539">
    <property type="component" value="Unassembled WGS sequence"/>
</dbReference>
<gene>
    <name evidence="5" type="ORF">DKW60_22740</name>
</gene>
<dbReference type="PANTHER" id="PTHR32208">
    <property type="entry name" value="SECRETED PROTEIN-RELATED"/>
    <property type="match status" value="1"/>
</dbReference>
<organism evidence="5 6">
    <name type="scientific">Leucothrix pacifica</name>
    <dbReference type="NCBI Taxonomy" id="1247513"/>
    <lineage>
        <taxon>Bacteria</taxon>
        <taxon>Pseudomonadati</taxon>
        <taxon>Pseudomonadota</taxon>
        <taxon>Gammaproteobacteria</taxon>
        <taxon>Thiotrichales</taxon>
        <taxon>Thiotrichaceae</taxon>
        <taxon>Leucothrix</taxon>
    </lineage>
</organism>
<evidence type="ECO:0000313" key="5">
    <source>
        <dbReference type="EMBL" id="PWQ92137.1"/>
    </source>
</evidence>
<dbReference type="RefSeq" id="WP_109839945.1">
    <property type="nucleotide sequence ID" value="NZ_QGKM01000115.1"/>
</dbReference>
<dbReference type="InterPro" id="IPR037293">
    <property type="entry name" value="Gal_Oxidase_central_sf"/>
</dbReference>
<proteinExistence type="predicted"/>
<evidence type="ECO:0000259" key="4">
    <source>
        <dbReference type="Pfam" id="PF09118"/>
    </source>
</evidence>
<keyword evidence="6" id="KW-1185">Reference proteome</keyword>
<dbReference type="PANTHER" id="PTHR32208:SF21">
    <property type="entry name" value="LOW QUALITY PROTEIN: ALDEHYDE OXIDASE GLOX-LIKE"/>
    <property type="match status" value="1"/>
</dbReference>
<comment type="caution">
    <text evidence="5">The sequence shown here is derived from an EMBL/GenBank/DDBJ whole genome shotgun (WGS) entry which is preliminary data.</text>
</comment>
<dbReference type="InterPro" id="IPR009880">
    <property type="entry name" value="Glyoxal_oxidase_N"/>
</dbReference>
<dbReference type="Pfam" id="PF07250">
    <property type="entry name" value="Glyoxal_oxid_N"/>
    <property type="match status" value="1"/>
</dbReference>
<name>A0A317C1A9_9GAMM</name>
<feature type="chain" id="PRO_5016418826" description="Galactose oxidase-like Early set domain-containing protein" evidence="2">
    <location>
        <begin position="25"/>
        <end position="772"/>
    </location>
</feature>
<dbReference type="InterPro" id="IPR013783">
    <property type="entry name" value="Ig-like_fold"/>
</dbReference>
<dbReference type="InterPro" id="IPR006652">
    <property type="entry name" value="Kelch_1"/>
</dbReference>
<evidence type="ECO:0000256" key="2">
    <source>
        <dbReference type="SAM" id="SignalP"/>
    </source>
</evidence>
<evidence type="ECO:0000259" key="3">
    <source>
        <dbReference type="Pfam" id="PF07250"/>
    </source>
</evidence>
<reference evidence="5 6" key="1">
    <citation type="submission" date="2018-05" db="EMBL/GenBank/DDBJ databases">
        <title>Leucothrix arctica sp. nov., isolated from Arctic seawater.</title>
        <authorList>
            <person name="Choi A."/>
            <person name="Baek K."/>
        </authorList>
    </citation>
    <scope>NUCLEOTIDE SEQUENCE [LARGE SCALE GENOMIC DNA]</scope>
    <source>
        <strain evidence="5 6">JCM 18388</strain>
    </source>
</reference>
<dbReference type="SUPFAM" id="SSF81296">
    <property type="entry name" value="E set domains"/>
    <property type="match status" value="1"/>
</dbReference>
<dbReference type="Gene3D" id="2.130.10.80">
    <property type="entry name" value="Galactose oxidase/kelch, beta-propeller"/>
    <property type="match status" value="1"/>
</dbReference>
<dbReference type="SUPFAM" id="SSF50965">
    <property type="entry name" value="Galactose oxidase, central domain"/>
    <property type="match status" value="1"/>
</dbReference>
<keyword evidence="1 2" id="KW-0732">Signal</keyword>
<accession>A0A317C1A9</accession>
<dbReference type="AlphaFoldDB" id="A0A317C1A9"/>
<feature type="signal peptide" evidence="2">
    <location>
        <begin position="1"/>
        <end position="24"/>
    </location>
</feature>
<dbReference type="Gene3D" id="2.60.40.2810">
    <property type="match status" value="3"/>
</dbReference>
<evidence type="ECO:0000256" key="1">
    <source>
        <dbReference type="ARBA" id="ARBA00022729"/>
    </source>
</evidence>
<evidence type="ECO:0008006" key="7">
    <source>
        <dbReference type="Google" id="ProtNLM"/>
    </source>
</evidence>
<feature type="domain" description="Galactose oxidase-like Early set" evidence="4">
    <location>
        <begin position="392"/>
        <end position="486"/>
    </location>
</feature>
<dbReference type="EMBL" id="QGKM01000115">
    <property type="protein sequence ID" value="PWQ92137.1"/>
    <property type="molecule type" value="Genomic_DNA"/>
</dbReference>
<sequence length="772" mass="82629">MNAITKISRTATLLFVFAVPTLHAAPDTEGQWSQQVDWPMIPIHAVLTPQGKILTWGVEGISSGQFKYDIWDPTLGTSTASHNTITSSIGVSSFCSSGLVLPETGNVLMPGGDARPEGLTNSGITSVAEFNTSDNGLSRAAEMSYARWYPTSITLPDGDILVSGGRDGQLREIITPEVYSPENNEWRSLFGIQTAGYGYYYPKLWVVPDGRVFGMQHGRMYYMTTDGQGTLNPVGNLPQVSRGNSSTAVMYRPGKIMQISGEESSSTNGALLVDVTGSTPSLRQTTSPSQQGRLWANSVVLPNGKVMVVGGSSVINVGVGVSYRPEIWDPATEQWSLMSQSQRMRLYHSTALLMKDGRILVSGGGAPGPEDNKNAEIFTPPYLFDSSGLAPRPTISDAPDEAPYGASISVRHPSGDTISRVTLIKTGAVTHAFDMEQRFIELDFTDTANGVRVDIPESSSVATPGHYLMFLLNEKGVPSEAHIIRISDSAVYTEAPYPVANTDTVSATAGTPVNIDALNNDTGPDLNITDFNQYSQNGGTITKSGNRLTYTSSSSFSGEDVFWYVITDSLGRTNSTRVVINVSGGVNNPFPVGTPDNIDVTSANATTIDVLANDIGNGLVLNAPNQWSLNGGTVALVENKLSYTPKSGYNGEDKIWYSFSDVEGRSNWGVVTIDVSNTGTFNPSPVGLPDSASTSGGNTITIDVLANDTGNGLTLNEPNSAYSLNGGNVSLQDNKLRYTPKSGYQGEDKIWYTFTEIEGRTHWGEVTVSVNP</sequence>
<feature type="domain" description="Glyoxal oxidase N-terminal" evidence="3">
    <location>
        <begin position="275"/>
        <end position="364"/>
    </location>
</feature>
<dbReference type="OrthoDB" id="8673369at2"/>
<dbReference type="InterPro" id="IPR011043">
    <property type="entry name" value="Gal_Oxase/kelch_b-propeller"/>
</dbReference>
<dbReference type="InterPro" id="IPR014756">
    <property type="entry name" value="Ig_E-set"/>
</dbReference>
<dbReference type="Pfam" id="PF01344">
    <property type="entry name" value="Kelch_1"/>
    <property type="match status" value="1"/>
</dbReference>
<dbReference type="Gene3D" id="2.60.40.10">
    <property type="entry name" value="Immunoglobulins"/>
    <property type="match status" value="1"/>
</dbReference>
<evidence type="ECO:0000313" key="6">
    <source>
        <dbReference type="Proteomes" id="UP000245539"/>
    </source>
</evidence>
<dbReference type="Pfam" id="PF17963">
    <property type="entry name" value="Big_9"/>
    <property type="match status" value="3"/>
</dbReference>
<dbReference type="CDD" id="cd02851">
    <property type="entry name" value="E_set_GO_C"/>
    <property type="match status" value="1"/>
</dbReference>
<dbReference type="InterPro" id="IPR015202">
    <property type="entry name" value="GO-like_E_set"/>
</dbReference>
<dbReference type="Pfam" id="PF09118">
    <property type="entry name" value="GO-like_E_set"/>
    <property type="match status" value="1"/>
</dbReference>